<dbReference type="EMBL" id="OLKH01000116">
    <property type="protein sequence ID" value="SPE78120.1"/>
    <property type="molecule type" value="Genomic_DNA"/>
</dbReference>
<name>A0A2N9PCQ9_9FLAO</name>
<dbReference type="Proteomes" id="UP000288951">
    <property type="component" value="Unassembled WGS sequence"/>
</dbReference>
<evidence type="ECO:0000313" key="2">
    <source>
        <dbReference type="EMBL" id="SPE78120.1"/>
    </source>
</evidence>
<dbReference type="EMBL" id="RQSM01000003">
    <property type="protein sequence ID" value="RVU90470.1"/>
    <property type="molecule type" value="Genomic_DNA"/>
</dbReference>
<evidence type="ECO:0000313" key="1">
    <source>
        <dbReference type="EMBL" id="RVU90470.1"/>
    </source>
</evidence>
<organism evidence="2 3">
    <name type="scientific">Flavobacterium columnare</name>
    <dbReference type="NCBI Taxonomy" id="996"/>
    <lineage>
        <taxon>Bacteria</taxon>
        <taxon>Pseudomonadati</taxon>
        <taxon>Bacteroidota</taxon>
        <taxon>Flavobacteriia</taxon>
        <taxon>Flavobacteriales</taxon>
        <taxon>Flavobacteriaceae</taxon>
        <taxon>Flavobacterium</taxon>
    </lineage>
</organism>
<evidence type="ECO:0000313" key="3">
    <source>
        <dbReference type="Proteomes" id="UP000238180"/>
    </source>
</evidence>
<reference evidence="2" key="1">
    <citation type="submission" date="2018-02" db="EMBL/GenBank/DDBJ databases">
        <authorList>
            <person name="Cohen D.B."/>
            <person name="Kent A.D."/>
        </authorList>
    </citation>
    <scope>NUCLEOTIDE SEQUENCE [LARGE SCALE GENOMIC DNA]</scope>
    <source>
        <strain evidence="2">CIP109753</strain>
    </source>
</reference>
<evidence type="ECO:0000313" key="4">
    <source>
        <dbReference type="Proteomes" id="UP000288951"/>
    </source>
</evidence>
<proteinExistence type="predicted"/>
<dbReference type="AlphaFoldDB" id="A0A2N9PCQ9"/>
<reference evidence="1" key="2">
    <citation type="submission" date="2018-12" db="EMBL/GenBank/DDBJ databases">
        <title>Draft genome sequence of Flaovobacterium columnare ARS1 isolated from channel catfish in Alabama.</title>
        <authorList>
            <person name="Cai W."/>
            <person name="Arias C."/>
        </authorList>
    </citation>
    <scope>NUCLEOTIDE SEQUENCE [LARGE SCALE GENOMIC DNA]</scope>
    <source>
        <strain evidence="1">ARS1</strain>
    </source>
</reference>
<dbReference type="RefSeq" id="WP_105196668.1">
    <property type="nucleotide sequence ID" value="NZ_OLKH01000116.1"/>
</dbReference>
<sequence>MGIVHYQDTGWSGVHGWTNGTEVFNKVSDLKEVQTFDAIGEYDKKVYSGKQHAKTAYNTIFYRIDNEYIIFNCPPIVKIQ</sequence>
<protein>
    <submittedName>
        <fullName evidence="2">Uncharacterized protein</fullName>
    </submittedName>
</protein>
<dbReference type="OrthoDB" id="612868at2"/>
<accession>A0A2N9PCQ9</accession>
<gene>
    <name evidence="1" type="ORF">EH230_05905</name>
    <name evidence="2" type="ORF">FLACOL_02135</name>
</gene>
<keyword evidence="4" id="KW-1185">Reference proteome</keyword>
<dbReference type="Proteomes" id="UP000238180">
    <property type="component" value="Unassembled WGS sequence"/>
</dbReference>